<comment type="caution">
    <text evidence="2">The sequence shown here is derived from an EMBL/GenBank/DDBJ whole genome shotgun (WGS) entry which is preliminary data.</text>
</comment>
<accession>A0AAD8PG90</accession>
<dbReference type="Proteomes" id="UP001230268">
    <property type="component" value="Unassembled WGS sequence"/>
</dbReference>
<organism evidence="2 3">
    <name type="scientific">Babesia gibsoni</name>
    <dbReference type="NCBI Taxonomy" id="33632"/>
    <lineage>
        <taxon>Eukaryota</taxon>
        <taxon>Sar</taxon>
        <taxon>Alveolata</taxon>
        <taxon>Apicomplexa</taxon>
        <taxon>Aconoidasida</taxon>
        <taxon>Piroplasmida</taxon>
        <taxon>Babesiidae</taxon>
        <taxon>Babesia</taxon>
    </lineage>
</organism>
<reference evidence="2" key="1">
    <citation type="submission" date="2023-08" db="EMBL/GenBank/DDBJ databases">
        <title>Draft sequence of the Babesia gibsoni genome.</title>
        <authorList>
            <person name="Yamagishi J.Y."/>
            <person name="Xuan X.X."/>
        </authorList>
    </citation>
    <scope>NUCLEOTIDE SEQUENCE</scope>
    <source>
        <strain evidence="2">Azabu</strain>
    </source>
</reference>
<feature type="compositionally biased region" description="Polar residues" evidence="1">
    <location>
        <begin position="712"/>
        <end position="733"/>
    </location>
</feature>
<evidence type="ECO:0000256" key="1">
    <source>
        <dbReference type="SAM" id="MobiDB-lite"/>
    </source>
</evidence>
<name>A0AAD8PG90_BABGI</name>
<proteinExistence type="predicted"/>
<keyword evidence="3" id="KW-1185">Reference proteome</keyword>
<evidence type="ECO:0000313" key="2">
    <source>
        <dbReference type="EMBL" id="KAK1444816.1"/>
    </source>
</evidence>
<dbReference type="AlphaFoldDB" id="A0AAD8PG90"/>
<feature type="region of interest" description="Disordered" evidence="1">
    <location>
        <begin position="712"/>
        <end position="742"/>
    </location>
</feature>
<sequence length="787" mass="88075">MQQFIAALRAAKPAQLPQLGLRLANSLAGPRPPPQFWHEYVRKIGDEMTYTRLSPHSKCLVTCVACRLDSDVARTSQAHQLVKRVLKDTMVPRSLSLLNMELINMLLVACYKLNLSISSQQLSDVLDRIHALVRHTNHFKVEFTVSLLHSLGSICRAYPKLREHISSSDVIRVIVEAFPALSKEMNTRELSLAIFSFDKMNIMDSKLSSAVLKAVSDKRDRLQGQDLATILLSCSSHKSTIHVLDVLRENVNSSCMDLTGREACNLCCAYIKAGRWDESQFPMLEHALPKMNAQEICNVVNLVIRHNVSLTTSFKDAYINFINNSISRLTLSLIDALTMTQSLSSWGLRSRINMFQLDTAIRSCVERDRSFPCSKHVYLLHYCFLLECHQAATAISKRIVPALNEMQLSNKEMVVLYNSMRNLGVYDHSVLRLEKALKRRLSQGQSFSDIDMHTLAHWGDVEIKSHIAKRILAYDCNPTLIKVKLIRSVVEDVQTDEILDLVSKVIHIVLVDKCSDGAELASHMEKAIGTCELLPLMQGRVDGVSIFNGFLDKCSQQNLLDGLDVKLMISLLSVARKLNLQSHTLNMIADLAAERLGDDIPPSSCLEYLNAVYHLEIDVARVDNVINCAKTVATRTRDIRMVDATALSLSALCLSGFLNPVELSGLIEYRLKVSSSDSCMMRKALFMYLSSHGTLTSTMYNRISTITNRTIKESSSFGPSNKSASARNQQQTEAGFYDDSPDDHNQIQSSVYSTLDKIFSNDTDKTMLSVEAPLSLDYIADILVTKT</sequence>
<protein>
    <submittedName>
        <fullName evidence="2">Uncharacterized protein</fullName>
    </submittedName>
</protein>
<dbReference type="EMBL" id="JAVEPI010000001">
    <property type="protein sequence ID" value="KAK1444816.1"/>
    <property type="molecule type" value="Genomic_DNA"/>
</dbReference>
<evidence type="ECO:0000313" key="3">
    <source>
        <dbReference type="Proteomes" id="UP001230268"/>
    </source>
</evidence>
<gene>
    <name evidence="2" type="ORF">BgAZ_107220</name>
</gene>